<dbReference type="InterPro" id="IPR008974">
    <property type="entry name" value="TRAF-like"/>
</dbReference>
<dbReference type="InterPro" id="IPR002083">
    <property type="entry name" value="MATH/TRAF_dom"/>
</dbReference>
<keyword evidence="1" id="KW-0833">Ubl conjugation pathway</keyword>
<keyword evidence="5" id="KW-1185">Reference proteome</keyword>
<dbReference type="SUPFAM" id="SSF49599">
    <property type="entry name" value="TRAF domain-like"/>
    <property type="match status" value="1"/>
</dbReference>
<evidence type="ECO:0000313" key="5">
    <source>
        <dbReference type="Proteomes" id="UP000789901"/>
    </source>
</evidence>
<dbReference type="PANTHER" id="PTHR46236:SF35">
    <property type="entry name" value="MATH DOMAIN-CONTAINING PROTEIN"/>
    <property type="match status" value="1"/>
</dbReference>
<name>A0ABN7VYS0_GIGMA</name>
<dbReference type="PANTHER" id="PTHR46236">
    <property type="entry name" value="TRAF-LIKE SUPERFAMILY PROTEIN"/>
    <property type="match status" value="1"/>
</dbReference>
<evidence type="ECO:0000256" key="2">
    <source>
        <dbReference type="ARBA" id="ARBA00023054"/>
    </source>
</evidence>
<dbReference type="Proteomes" id="UP000789901">
    <property type="component" value="Unassembled WGS sequence"/>
</dbReference>
<organism evidence="4 5">
    <name type="scientific">Gigaspora margarita</name>
    <dbReference type="NCBI Taxonomy" id="4874"/>
    <lineage>
        <taxon>Eukaryota</taxon>
        <taxon>Fungi</taxon>
        <taxon>Fungi incertae sedis</taxon>
        <taxon>Mucoromycota</taxon>
        <taxon>Glomeromycotina</taxon>
        <taxon>Glomeromycetes</taxon>
        <taxon>Diversisporales</taxon>
        <taxon>Gigasporaceae</taxon>
        <taxon>Gigaspora</taxon>
    </lineage>
</organism>
<dbReference type="Gene3D" id="3.10.20.90">
    <property type="entry name" value="Phosphatidylinositol 3-kinase Catalytic Subunit, Chain A, domain 1"/>
    <property type="match status" value="2"/>
</dbReference>
<evidence type="ECO:0000256" key="1">
    <source>
        <dbReference type="ARBA" id="ARBA00022786"/>
    </source>
</evidence>
<feature type="domain" description="MATH" evidence="3">
    <location>
        <begin position="29"/>
        <end position="159"/>
    </location>
</feature>
<dbReference type="Pfam" id="PF22486">
    <property type="entry name" value="MATH_2"/>
    <property type="match status" value="1"/>
</dbReference>
<proteinExistence type="predicted"/>
<dbReference type="PROSITE" id="PS50144">
    <property type="entry name" value="MATH"/>
    <property type="match status" value="1"/>
</dbReference>
<dbReference type="Pfam" id="PF12436">
    <property type="entry name" value="USP7_ICP0_bdg"/>
    <property type="match status" value="1"/>
</dbReference>
<feature type="non-terminal residue" evidence="4">
    <location>
        <position position="1"/>
    </location>
</feature>
<accession>A0ABN7VYS0</accession>
<dbReference type="SMART" id="SM00061">
    <property type="entry name" value="MATH"/>
    <property type="match status" value="1"/>
</dbReference>
<dbReference type="InterPro" id="IPR050804">
    <property type="entry name" value="MCC"/>
</dbReference>
<keyword evidence="2" id="KW-0175">Coiled coil</keyword>
<comment type="caution">
    <text evidence="4">The sequence shown here is derived from an EMBL/GenBank/DDBJ whole genome shotgun (WGS) entry which is preliminary data.</text>
</comment>
<protein>
    <submittedName>
        <fullName evidence="4">4864_t:CDS:1</fullName>
    </submittedName>
</protein>
<dbReference type="InterPro" id="IPR024729">
    <property type="entry name" value="USP7_ICP0-binding_dom"/>
</dbReference>
<gene>
    <name evidence="4" type="ORF">GMARGA_LOCUS24498</name>
</gene>
<dbReference type="EMBL" id="CAJVQB010025913">
    <property type="protein sequence ID" value="CAG8807459.1"/>
    <property type="molecule type" value="Genomic_DNA"/>
</dbReference>
<evidence type="ECO:0000313" key="4">
    <source>
        <dbReference type="EMBL" id="CAG8807459.1"/>
    </source>
</evidence>
<dbReference type="Gene3D" id="2.60.210.10">
    <property type="entry name" value="Apoptosis, Tumor Necrosis Factor Receptor Associated Protein 2, Chain A"/>
    <property type="match status" value="1"/>
</dbReference>
<sequence length="519" mass="60644">SITDNYASEIDPTIANEVMPDLGYEIEDFQYYTWRITGWSGLEKRITSPEFEAGGWKWRILLFPSGNLNTENVSIYLDFADLKGAPAGWHSCVQFALLLWNPEDPTSYISHNAHHRFTAKEQDWGFTQFCALYKLFFPSENRARPLLIENNACNITAFVRIIKDPTGVLWHDFTNKEIKANECHLYLSIKIVTPDSFARHQWFDLANFKDRLYPSDVPRFMVLKSETYENFKDFAAKHFGCPVEQIRFWVFVNRKNKTVRPNAPIIDNFLGMTMEEIHTRMVPRHSELKLFLEVAKPINGKVWFPRVENDSPYILIFIKYFNPDTQSLEGLCHLYIQKFDKVGNIIPILCEKKDFPPHTPLKIYEEIKPNMIEEMNPNVTFRKSEIQNGDIICFQKALTEEEVQGHTTADRICDILAFYESLTLRIVVQFKPIYKEREPNPEFELVLNKKYTYDNIAKHVAAHLSTDPFKLQFTTVNPTTDELTVIKRTTTQTLSEMIQTSYLRNSLYYETVSINNMEL</sequence>
<evidence type="ECO:0000259" key="3">
    <source>
        <dbReference type="PROSITE" id="PS50144"/>
    </source>
</evidence>
<reference evidence="4 5" key="1">
    <citation type="submission" date="2021-06" db="EMBL/GenBank/DDBJ databases">
        <authorList>
            <person name="Kallberg Y."/>
            <person name="Tangrot J."/>
            <person name="Rosling A."/>
        </authorList>
    </citation>
    <scope>NUCLEOTIDE SEQUENCE [LARGE SCALE GENOMIC DNA]</scope>
    <source>
        <strain evidence="4 5">120-4 pot B 10/14</strain>
    </source>
</reference>